<dbReference type="InterPro" id="IPR029063">
    <property type="entry name" value="SAM-dependent_MTases_sf"/>
</dbReference>
<dbReference type="RefSeq" id="WP_269124952.1">
    <property type="nucleotide sequence ID" value="NZ_JAPUBN010000015.1"/>
</dbReference>
<dbReference type="PANTHER" id="PTHR31760:SF0">
    <property type="entry name" value="S-ADENOSYL-L-METHIONINE-DEPENDENT METHYLTRANSFERASES SUPERFAMILY PROTEIN"/>
    <property type="match status" value="1"/>
</dbReference>
<keyword evidence="4 6" id="KW-0808">Transferase</keyword>
<dbReference type="EMBL" id="JAPUBN010000015">
    <property type="protein sequence ID" value="MCZ2721832.1"/>
    <property type="molecule type" value="Genomic_DNA"/>
</dbReference>
<protein>
    <recommendedName>
        <fullName evidence="6">Ribosomal RNA small subunit methyltransferase G</fullName>
        <ecNumber evidence="6">2.1.1.170</ecNumber>
    </recommendedName>
    <alternativeName>
        <fullName evidence="6">16S rRNA 7-methylguanosine methyltransferase</fullName>
        <shortName evidence="6">16S rRNA m7G methyltransferase</shortName>
    </alternativeName>
</protein>
<dbReference type="GO" id="GO:0008168">
    <property type="term" value="F:methyltransferase activity"/>
    <property type="evidence" value="ECO:0007669"/>
    <property type="project" value="UniProtKB-KW"/>
</dbReference>
<feature type="binding site" evidence="6">
    <location>
        <begin position="126"/>
        <end position="127"/>
    </location>
    <ligand>
        <name>S-adenosyl-L-methionine</name>
        <dbReference type="ChEBI" id="CHEBI:59789"/>
    </ligand>
</feature>
<comment type="catalytic activity">
    <reaction evidence="6">
        <text>guanosine(527) in 16S rRNA + S-adenosyl-L-methionine = N(7)-methylguanosine(527) in 16S rRNA + S-adenosyl-L-homocysteine</text>
        <dbReference type="Rhea" id="RHEA:42732"/>
        <dbReference type="Rhea" id="RHEA-COMP:10209"/>
        <dbReference type="Rhea" id="RHEA-COMP:10210"/>
        <dbReference type="ChEBI" id="CHEBI:57856"/>
        <dbReference type="ChEBI" id="CHEBI:59789"/>
        <dbReference type="ChEBI" id="CHEBI:74269"/>
        <dbReference type="ChEBI" id="CHEBI:74480"/>
        <dbReference type="EC" id="2.1.1.170"/>
    </reaction>
</comment>
<dbReference type="EC" id="2.1.1.170" evidence="6"/>
<dbReference type="NCBIfam" id="TIGR00138">
    <property type="entry name" value="rsmG_gidB"/>
    <property type="match status" value="1"/>
</dbReference>
<feature type="binding site" evidence="6">
    <location>
        <position position="80"/>
    </location>
    <ligand>
        <name>S-adenosyl-L-methionine</name>
        <dbReference type="ChEBI" id="CHEBI:59789"/>
    </ligand>
</feature>
<dbReference type="PIRSF" id="PIRSF003078">
    <property type="entry name" value="GidB"/>
    <property type="match status" value="1"/>
</dbReference>
<evidence type="ECO:0000256" key="2">
    <source>
        <dbReference type="ARBA" id="ARBA00022552"/>
    </source>
</evidence>
<evidence type="ECO:0000256" key="5">
    <source>
        <dbReference type="ARBA" id="ARBA00022691"/>
    </source>
</evidence>
<name>A0ABT4JUW5_9GAMM</name>
<accession>A0ABT4JUW5</accession>
<dbReference type="PANTHER" id="PTHR31760">
    <property type="entry name" value="S-ADENOSYL-L-METHIONINE-DEPENDENT METHYLTRANSFERASES SUPERFAMILY PROTEIN"/>
    <property type="match status" value="1"/>
</dbReference>
<comment type="caution">
    <text evidence="6">Lacks conserved residue(s) required for the propagation of feature annotation.</text>
</comment>
<dbReference type="HAMAP" id="MF_00074">
    <property type="entry name" value="16SrRNA_methyltr_G"/>
    <property type="match status" value="1"/>
</dbReference>
<dbReference type="GO" id="GO:0032259">
    <property type="term" value="P:methylation"/>
    <property type="evidence" value="ECO:0007669"/>
    <property type="project" value="UniProtKB-KW"/>
</dbReference>
<comment type="caution">
    <text evidence="7">The sequence shown here is derived from an EMBL/GenBank/DDBJ whole genome shotgun (WGS) entry which is preliminary data.</text>
</comment>
<keyword evidence="5 6" id="KW-0949">S-adenosyl-L-methionine</keyword>
<dbReference type="Gene3D" id="3.40.50.150">
    <property type="entry name" value="Vaccinia Virus protein VP39"/>
    <property type="match status" value="1"/>
</dbReference>
<proteinExistence type="inferred from homology"/>
<keyword evidence="3 6" id="KW-0489">Methyltransferase</keyword>
<dbReference type="InterPro" id="IPR003682">
    <property type="entry name" value="rRNA_ssu_MeTfrase_G"/>
</dbReference>
<comment type="subcellular location">
    <subcellularLocation>
        <location evidence="6">Cytoplasm</location>
    </subcellularLocation>
</comment>
<keyword evidence="8" id="KW-1185">Reference proteome</keyword>
<evidence type="ECO:0000313" key="8">
    <source>
        <dbReference type="Proteomes" id="UP001149719"/>
    </source>
</evidence>
<dbReference type="Pfam" id="PF02527">
    <property type="entry name" value="GidB"/>
    <property type="match status" value="1"/>
</dbReference>
<dbReference type="SUPFAM" id="SSF53335">
    <property type="entry name" value="S-adenosyl-L-methionine-dependent methyltransferases"/>
    <property type="match status" value="1"/>
</dbReference>
<organism evidence="7 8">
    <name type="scientific">Marinomonas phaeophyticola</name>
    <dbReference type="NCBI Taxonomy" id="3004091"/>
    <lineage>
        <taxon>Bacteria</taxon>
        <taxon>Pseudomonadati</taxon>
        <taxon>Pseudomonadota</taxon>
        <taxon>Gammaproteobacteria</taxon>
        <taxon>Oceanospirillales</taxon>
        <taxon>Oceanospirillaceae</taxon>
        <taxon>Marinomonas</taxon>
    </lineage>
</organism>
<evidence type="ECO:0000256" key="1">
    <source>
        <dbReference type="ARBA" id="ARBA00022490"/>
    </source>
</evidence>
<reference evidence="7" key="1">
    <citation type="submission" date="2022-12" db="EMBL/GenBank/DDBJ databases">
        <title>Marinomonas 15G1-11 sp. nov, isolated from marine algae.</title>
        <authorList>
            <person name="Butt M."/>
            <person name="Choi D.G."/>
            <person name="Kim J.M."/>
            <person name="Lee J.K."/>
            <person name="Baek J.H."/>
            <person name="Jeon C.O."/>
        </authorList>
    </citation>
    <scope>NUCLEOTIDE SEQUENCE</scope>
    <source>
        <strain evidence="7">15G1-11</strain>
    </source>
</reference>
<comment type="function">
    <text evidence="6">Specifically methylates the N7 position of guanine in position 527 of 16S rRNA.</text>
</comment>
<evidence type="ECO:0000313" key="7">
    <source>
        <dbReference type="EMBL" id="MCZ2721832.1"/>
    </source>
</evidence>
<gene>
    <name evidence="6 7" type="primary">rsmG</name>
    <name evidence="7" type="ORF">O1D97_09260</name>
</gene>
<evidence type="ECO:0000256" key="4">
    <source>
        <dbReference type="ARBA" id="ARBA00022679"/>
    </source>
</evidence>
<feature type="binding site" evidence="6">
    <location>
        <position position="75"/>
    </location>
    <ligand>
        <name>S-adenosyl-L-methionine</name>
        <dbReference type="ChEBI" id="CHEBI:59789"/>
    </ligand>
</feature>
<sequence>MTHFETLKKGAQSMGVDLSDDTFLTLVNYLELLEKWNKAYNLTAIRDPQLMIDLHLLDSLATLPFITGNEIIDVGTGPGLPGMVLAICLPGKNFTLLDSNGKKTRFLTQVKMELGINNVSIFNERVEKHTQQGYYDHVISRAFASLEDMINWTLPLPNENGNFLAMKGVYPESEIQQLPDDVEVQDITSLTVTNVEAERHLVRMVRKGKN</sequence>
<feature type="binding site" evidence="6">
    <location>
        <position position="141"/>
    </location>
    <ligand>
        <name>S-adenosyl-L-methionine</name>
        <dbReference type="ChEBI" id="CHEBI:59789"/>
    </ligand>
</feature>
<comment type="similarity">
    <text evidence="6">Belongs to the methyltransferase superfamily. RNA methyltransferase RsmG family.</text>
</comment>
<dbReference type="CDD" id="cd02440">
    <property type="entry name" value="AdoMet_MTases"/>
    <property type="match status" value="1"/>
</dbReference>
<evidence type="ECO:0000256" key="3">
    <source>
        <dbReference type="ARBA" id="ARBA00022603"/>
    </source>
</evidence>
<keyword evidence="1 6" id="KW-0963">Cytoplasm</keyword>
<dbReference type="Proteomes" id="UP001149719">
    <property type="component" value="Unassembled WGS sequence"/>
</dbReference>
<keyword evidence="2 6" id="KW-0698">rRNA processing</keyword>
<evidence type="ECO:0000256" key="6">
    <source>
        <dbReference type="HAMAP-Rule" id="MF_00074"/>
    </source>
</evidence>